<dbReference type="EMBL" id="CAJNOK010018073">
    <property type="protein sequence ID" value="CAF1275554.1"/>
    <property type="molecule type" value="Genomic_DNA"/>
</dbReference>
<reference evidence="1" key="1">
    <citation type="submission" date="2021-02" db="EMBL/GenBank/DDBJ databases">
        <authorList>
            <person name="Nowell W R."/>
        </authorList>
    </citation>
    <scope>NUCLEOTIDE SEQUENCE</scope>
</reference>
<dbReference type="AlphaFoldDB" id="A0A8S2EP62"/>
<sequence>MPSVIIRNLAKNYGERLNIPLAFDDLLKLTNILKQDDKDESIRAQLTFLMHLIKADLDVQYVMDLIEKVPHLVVCTTFTQQMIDWYTIIEKTLKHPEIQD</sequence>
<evidence type="ECO:0000313" key="3">
    <source>
        <dbReference type="Proteomes" id="UP000677228"/>
    </source>
</evidence>
<evidence type="ECO:0000313" key="2">
    <source>
        <dbReference type="EMBL" id="CAF4080572.1"/>
    </source>
</evidence>
<dbReference type="EMBL" id="CAJOBA010039631">
    <property type="protein sequence ID" value="CAF4080572.1"/>
    <property type="molecule type" value="Genomic_DNA"/>
</dbReference>
<accession>A0A8S2EP62</accession>
<gene>
    <name evidence="1" type="ORF">OVA965_LOCUS27391</name>
    <name evidence="2" type="ORF">TMI583_LOCUS28132</name>
</gene>
<proteinExistence type="predicted"/>
<name>A0A8S2EP62_9BILA</name>
<dbReference type="Proteomes" id="UP000682733">
    <property type="component" value="Unassembled WGS sequence"/>
</dbReference>
<comment type="caution">
    <text evidence="1">The sequence shown here is derived from an EMBL/GenBank/DDBJ whole genome shotgun (WGS) entry which is preliminary data.</text>
</comment>
<organism evidence="1 3">
    <name type="scientific">Didymodactylos carnosus</name>
    <dbReference type="NCBI Taxonomy" id="1234261"/>
    <lineage>
        <taxon>Eukaryota</taxon>
        <taxon>Metazoa</taxon>
        <taxon>Spiralia</taxon>
        <taxon>Gnathifera</taxon>
        <taxon>Rotifera</taxon>
        <taxon>Eurotatoria</taxon>
        <taxon>Bdelloidea</taxon>
        <taxon>Philodinida</taxon>
        <taxon>Philodinidae</taxon>
        <taxon>Didymodactylos</taxon>
    </lineage>
</organism>
<protein>
    <submittedName>
        <fullName evidence="1">Uncharacterized protein</fullName>
    </submittedName>
</protein>
<dbReference type="Proteomes" id="UP000677228">
    <property type="component" value="Unassembled WGS sequence"/>
</dbReference>
<evidence type="ECO:0000313" key="1">
    <source>
        <dbReference type="EMBL" id="CAF1275554.1"/>
    </source>
</evidence>